<comment type="catalytic activity">
    <reaction evidence="1">
        <text>Hydrolysis of alpha-(2-&gt;3)-, alpha-(2-&gt;6)-, alpha-(2-&gt;8)- glycosidic linkages of terminal sialic acid residues in oligosaccharides, glycoproteins, glycolipids, colominic acid and synthetic substrates.</text>
        <dbReference type="EC" id="3.2.1.18"/>
    </reaction>
</comment>
<dbReference type="SUPFAM" id="SSF50939">
    <property type="entry name" value="Sialidases"/>
    <property type="match status" value="1"/>
</dbReference>
<dbReference type="EC" id="3.2.1.18" evidence="3"/>
<gene>
    <name evidence="4" type="ORF">U5817_22930</name>
</gene>
<name>A0ABZ1AJH4_AROEV</name>
<dbReference type="RefSeq" id="WP_407278958.1">
    <property type="nucleotide sequence ID" value="NZ_CP141259.1"/>
</dbReference>
<evidence type="ECO:0000313" key="5">
    <source>
        <dbReference type="Proteomes" id="UP001626593"/>
    </source>
</evidence>
<evidence type="ECO:0000256" key="3">
    <source>
        <dbReference type="ARBA" id="ARBA00012733"/>
    </source>
</evidence>
<dbReference type="Proteomes" id="UP001626593">
    <property type="component" value="Chromosome"/>
</dbReference>
<keyword evidence="5" id="KW-1185">Reference proteome</keyword>
<dbReference type="Gene3D" id="2.120.10.10">
    <property type="match status" value="2"/>
</dbReference>
<comment type="similarity">
    <text evidence="2">Belongs to the glycosyl hydrolase 33 family.</text>
</comment>
<keyword evidence="4" id="KW-0378">Hydrolase</keyword>
<organism evidence="4 5">
    <name type="scientific">Aromatoleum evansii</name>
    <name type="common">Azoarcus evansii</name>
    <dbReference type="NCBI Taxonomy" id="59406"/>
    <lineage>
        <taxon>Bacteria</taxon>
        <taxon>Pseudomonadati</taxon>
        <taxon>Pseudomonadota</taxon>
        <taxon>Betaproteobacteria</taxon>
        <taxon>Rhodocyclales</taxon>
        <taxon>Rhodocyclaceae</taxon>
        <taxon>Aromatoleum</taxon>
    </lineage>
</organism>
<accession>A0ABZ1AJH4</accession>
<dbReference type="CDD" id="cd15482">
    <property type="entry name" value="Sialidase_non-viral"/>
    <property type="match status" value="1"/>
</dbReference>
<proteinExistence type="inferred from homology"/>
<evidence type="ECO:0000313" key="4">
    <source>
        <dbReference type="EMBL" id="WRL46020.1"/>
    </source>
</evidence>
<protein>
    <recommendedName>
        <fullName evidence="3">exo-alpha-sialidase</fullName>
        <ecNumber evidence="3">3.2.1.18</ecNumber>
    </recommendedName>
</protein>
<dbReference type="InterPro" id="IPR026856">
    <property type="entry name" value="Sialidase_fam"/>
</dbReference>
<dbReference type="InterPro" id="IPR036278">
    <property type="entry name" value="Sialidase_sf"/>
</dbReference>
<sequence length="523" mass="55761">MFHTQSRSTGSAVVRAATLGMALLATGIWSGATLAQTPISGFSSNPDGGNPNDPLAVTQCNGAPQFGVLYRNSESEPHLAVNPLNPANMIAGWHQDRWSSGGAQSLGAAYTTDGGVSWTRVTIPFTRCSGAAQRSAGDYERGSDPWISFGPTGTAHYMALVTDRSVNENAMVTARSTDGGNTWSAPVVIARMPAQDPVARSLFHDKNTLTADPFDERLVYATWTLFRTGITSLVFARSTDGGLTWSKPAPIATMGSGVASSDKTIFRQGAQIVVLPDGTLVNAFFRLKFDDATGRVTNEQAILRSTDRGRHWTRLDTLVAPFESASAVDPELGIPVRDAGGLPSIAVNPDSGQIYIAWQDRNANSAGLVGVFVAASDDGGLTWSAPVRVNQATPDDVQAFLPTVSVNAQGIVGVLFYDFRNDVPGDTRLSTDVFLSLFTPELNFLGDRRLSGGSFDLRQMVITGPRGFFPGDYVGLAGSDGDFVAAFTRSNDLGLPVAFPQEENGLFLDSHNRQDIVFVRESP</sequence>
<evidence type="ECO:0000256" key="1">
    <source>
        <dbReference type="ARBA" id="ARBA00000427"/>
    </source>
</evidence>
<keyword evidence="4" id="KW-0326">Glycosidase</keyword>
<dbReference type="EMBL" id="CP141259">
    <property type="protein sequence ID" value="WRL46020.1"/>
    <property type="molecule type" value="Genomic_DNA"/>
</dbReference>
<dbReference type="GO" id="GO:0016798">
    <property type="term" value="F:hydrolase activity, acting on glycosyl bonds"/>
    <property type="evidence" value="ECO:0007669"/>
    <property type="project" value="UniProtKB-KW"/>
</dbReference>
<reference evidence="4 5" key="1">
    <citation type="submission" date="2023-12" db="EMBL/GenBank/DDBJ databases">
        <title>A. evansii MAY27, complete genome.</title>
        <authorList>
            <person name="Wang Y."/>
        </authorList>
    </citation>
    <scope>NUCLEOTIDE SEQUENCE [LARGE SCALE GENOMIC DNA]</scope>
    <source>
        <strain evidence="4 5">MAY27</strain>
    </source>
</reference>
<evidence type="ECO:0000256" key="2">
    <source>
        <dbReference type="ARBA" id="ARBA00009348"/>
    </source>
</evidence>
<dbReference type="PANTHER" id="PTHR10628">
    <property type="entry name" value="SIALIDASE"/>
    <property type="match status" value="1"/>
</dbReference>
<dbReference type="PANTHER" id="PTHR10628:SF30">
    <property type="entry name" value="EXO-ALPHA-SIALIDASE"/>
    <property type="match status" value="1"/>
</dbReference>